<dbReference type="GO" id="GO:0046872">
    <property type="term" value="F:metal ion binding"/>
    <property type="evidence" value="ECO:0007669"/>
    <property type="project" value="InterPro"/>
</dbReference>
<dbReference type="GO" id="GO:0016853">
    <property type="term" value="F:isomerase activity"/>
    <property type="evidence" value="ECO:0007669"/>
    <property type="project" value="UniProtKB-KW"/>
</dbReference>
<evidence type="ECO:0000256" key="1">
    <source>
        <dbReference type="SAM" id="MobiDB-lite"/>
    </source>
</evidence>
<name>A0A4Q7JEY3_9PSEU</name>
<dbReference type="OrthoDB" id="3671213at2"/>
<evidence type="ECO:0000259" key="3">
    <source>
        <dbReference type="Pfam" id="PF11716"/>
    </source>
</evidence>
<keyword evidence="4" id="KW-0413">Isomerase</keyword>
<dbReference type="InterPro" id="IPR010872">
    <property type="entry name" value="MDMPI_C-term_domain"/>
</dbReference>
<dbReference type="AlphaFoldDB" id="A0A4Q7JEY3"/>
<dbReference type="Proteomes" id="UP000292003">
    <property type="component" value="Unassembled WGS sequence"/>
</dbReference>
<feature type="domain" description="MDMPI C-terminal" evidence="2">
    <location>
        <begin position="161"/>
        <end position="254"/>
    </location>
</feature>
<comment type="caution">
    <text evidence="4">The sequence shown here is derived from an EMBL/GenBank/DDBJ whole genome shotgun (WGS) entry which is preliminary data.</text>
</comment>
<dbReference type="RefSeq" id="WP_130473616.1">
    <property type="nucleotide sequence ID" value="NZ_SFCC01000001.1"/>
</dbReference>
<dbReference type="PANTHER" id="PTHR40758:SF1">
    <property type="entry name" value="CONSERVED PROTEIN"/>
    <property type="match status" value="1"/>
</dbReference>
<dbReference type="Pfam" id="PF07398">
    <property type="entry name" value="MDMPI_C"/>
    <property type="match status" value="1"/>
</dbReference>
<dbReference type="SUPFAM" id="SSF109854">
    <property type="entry name" value="DinB/YfiT-like putative metalloenzymes"/>
    <property type="match status" value="1"/>
</dbReference>
<dbReference type="Gene3D" id="1.20.120.450">
    <property type="entry name" value="dinb family like domain"/>
    <property type="match status" value="1"/>
</dbReference>
<keyword evidence="5" id="KW-1185">Reference proteome</keyword>
<gene>
    <name evidence="4" type="ORF">EWH70_03015</name>
</gene>
<evidence type="ECO:0000259" key="2">
    <source>
        <dbReference type="Pfam" id="PF07398"/>
    </source>
</evidence>
<evidence type="ECO:0000313" key="4">
    <source>
        <dbReference type="EMBL" id="RZQ66047.1"/>
    </source>
</evidence>
<dbReference type="Pfam" id="PF11716">
    <property type="entry name" value="MDMPI_N"/>
    <property type="match status" value="1"/>
</dbReference>
<feature type="region of interest" description="Disordered" evidence="1">
    <location>
        <begin position="176"/>
        <end position="202"/>
    </location>
</feature>
<dbReference type="InterPro" id="IPR034660">
    <property type="entry name" value="DinB/YfiT-like"/>
</dbReference>
<feature type="domain" description="Mycothiol-dependent maleylpyruvate isomerase metal-binding" evidence="3">
    <location>
        <begin position="9"/>
        <end position="149"/>
    </location>
</feature>
<keyword evidence="4" id="KW-0670">Pyruvate</keyword>
<proteinExistence type="predicted"/>
<dbReference type="InterPro" id="IPR024344">
    <property type="entry name" value="MDMPI_metal-binding"/>
</dbReference>
<dbReference type="EMBL" id="SFCC01000001">
    <property type="protein sequence ID" value="RZQ66047.1"/>
    <property type="molecule type" value="Genomic_DNA"/>
</dbReference>
<dbReference type="NCBIfam" id="TIGR03083">
    <property type="entry name" value="maleylpyruvate isomerase family mycothiol-dependent enzyme"/>
    <property type="match status" value="1"/>
</dbReference>
<dbReference type="InterPro" id="IPR017517">
    <property type="entry name" value="Maleyloyr_isom"/>
</dbReference>
<evidence type="ECO:0000313" key="5">
    <source>
        <dbReference type="Proteomes" id="UP000292003"/>
    </source>
</evidence>
<sequence>MDQVAHFQREAGAFEAAARQAVASGVTTLVPSCPEWSVTDLVAHLGKVHRYVGWVIRERLREQPDPTGIGFLGLPPDISGWPRPESEPNRVPVPGAMADWFAEGAAALGGLFRETDPGTAVYTWWHEQTVAFWIRMQAIEAAVHRWDLEDALGEAGPVDAELAADAIDQHLTVMTPAGRSRSPAPAGAGERDRFRQSDGPGDWTVVFDGDEVRVETGPGDVELSGTASDLMLFLWRRLPPTRLAVTGDRAALERFFQLAPAI</sequence>
<organism evidence="4 5">
    <name type="scientific">Amycolatopsis suaedae</name>
    <dbReference type="NCBI Taxonomy" id="2510978"/>
    <lineage>
        <taxon>Bacteria</taxon>
        <taxon>Bacillati</taxon>
        <taxon>Actinomycetota</taxon>
        <taxon>Actinomycetes</taxon>
        <taxon>Pseudonocardiales</taxon>
        <taxon>Pseudonocardiaceae</taxon>
        <taxon>Amycolatopsis</taxon>
    </lineage>
</organism>
<reference evidence="4 5" key="1">
    <citation type="submission" date="2019-02" db="EMBL/GenBank/DDBJ databases">
        <title>Draft genome sequence of Amycolatopsis sp. 8-3EHSu isolated from roots of Suaeda maritima.</title>
        <authorList>
            <person name="Duangmal K."/>
            <person name="Chantavorakit T."/>
        </authorList>
    </citation>
    <scope>NUCLEOTIDE SEQUENCE [LARGE SCALE GENOMIC DNA]</scope>
    <source>
        <strain evidence="4 5">8-3EHSu</strain>
    </source>
</reference>
<dbReference type="GO" id="GO:0005886">
    <property type="term" value="C:plasma membrane"/>
    <property type="evidence" value="ECO:0007669"/>
    <property type="project" value="TreeGrafter"/>
</dbReference>
<protein>
    <submittedName>
        <fullName evidence="4">Maleylpyruvate isomerase family mycothiol-dependent enzyme</fullName>
    </submittedName>
</protein>
<accession>A0A4Q7JEY3</accession>
<dbReference type="PANTHER" id="PTHR40758">
    <property type="entry name" value="CONSERVED PROTEIN"/>
    <property type="match status" value="1"/>
</dbReference>